<proteinExistence type="predicted"/>
<dbReference type="AlphaFoldDB" id="A0A843WW24"/>
<evidence type="ECO:0000256" key="1">
    <source>
        <dbReference type="SAM" id="Phobius"/>
    </source>
</evidence>
<dbReference type="Proteomes" id="UP000652761">
    <property type="component" value="Unassembled WGS sequence"/>
</dbReference>
<keyword evidence="1" id="KW-0472">Membrane</keyword>
<keyword evidence="1" id="KW-0812">Transmembrane</keyword>
<accession>A0A843WW24</accession>
<dbReference type="EMBL" id="NMUH01004173">
    <property type="protein sequence ID" value="MQM08645.1"/>
    <property type="molecule type" value="Genomic_DNA"/>
</dbReference>
<comment type="caution">
    <text evidence="2">The sequence shown here is derived from an EMBL/GenBank/DDBJ whole genome shotgun (WGS) entry which is preliminary data.</text>
</comment>
<gene>
    <name evidence="2" type="ORF">Taro_041499</name>
</gene>
<protein>
    <submittedName>
        <fullName evidence="2">Uncharacterized protein</fullName>
    </submittedName>
</protein>
<name>A0A843WW24_COLES</name>
<keyword evidence="1" id="KW-1133">Transmembrane helix</keyword>
<evidence type="ECO:0000313" key="2">
    <source>
        <dbReference type="EMBL" id="MQM08645.1"/>
    </source>
</evidence>
<keyword evidence="3" id="KW-1185">Reference proteome</keyword>
<sequence length="133" mass="14236">MVVRRLFRNTSSVGCPRFCMSQARVCARGLSWYGGTVKVGLHSSLALLVVVEQQLDLTSVTARLRAVEVCPGVGTIVFVFQWWYLVVVGRILNATALVVAFLLPLFGSTSACAPRVVHGAELADVGNGKATVT</sequence>
<evidence type="ECO:0000313" key="3">
    <source>
        <dbReference type="Proteomes" id="UP000652761"/>
    </source>
</evidence>
<reference evidence="2" key="1">
    <citation type="submission" date="2017-07" db="EMBL/GenBank/DDBJ databases">
        <title>Taro Niue Genome Assembly and Annotation.</title>
        <authorList>
            <person name="Atibalentja N."/>
            <person name="Keating K."/>
            <person name="Fields C.J."/>
        </authorList>
    </citation>
    <scope>NUCLEOTIDE SEQUENCE</scope>
    <source>
        <strain evidence="2">Niue_2</strain>
        <tissue evidence="2">Leaf</tissue>
    </source>
</reference>
<feature type="transmembrane region" description="Helical" evidence="1">
    <location>
        <begin position="82"/>
        <end position="106"/>
    </location>
</feature>
<organism evidence="2 3">
    <name type="scientific">Colocasia esculenta</name>
    <name type="common">Wild taro</name>
    <name type="synonym">Arum esculentum</name>
    <dbReference type="NCBI Taxonomy" id="4460"/>
    <lineage>
        <taxon>Eukaryota</taxon>
        <taxon>Viridiplantae</taxon>
        <taxon>Streptophyta</taxon>
        <taxon>Embryophyta</taxon>
        <taxon>Tracheophyta</taxon>
        <taxon>Spermatophyta</taxon>
        <taxon>Magnoliopsida</taxon>
        <taxon>Liliopsida</taxon>
        <taxon>Araceae</taxon>
        <taxon>Aroideae</taxon>
        <taxon>Colocasieae</taxon>
        <taxon>Colocasia</taxon>
    </lineage>
</organism>